<evidence type="ECO:0000259" key="9">
    <source>
        <dbReference type="SMART" id="SM00906"/>
    </source>
</evidence>
<feature type="domain" description="Xylanolytic transcriptional activator regulatory" evidence="9">
    <location>
        <begin position="189"/>
        <end position="242"/>
    </location>
</feature>
<dbReference type="SMART" id="SM00906">
    <property type="entry name" value="Fungal_trans"/>
    <property type="match status" value="1"/>
</dbReference>
<dbReference type="InterPro" id="IPR052202">
    <property type="entry name" value="Yeast_MetPath_Reg"/>
</dbReference>
<comment type="subcellular location">
    <subcellularLocation>
        <location evidence="1">Nucleus</location>
    </subcellularLocation>
</comment>
<evidence type="ECO:0000256" key="6">
    <source>
        <dbReference type="ARBA" id="ARBA00023163"/>
    </source>
</evidence>
<evidence type="ECO:0000256" key="3">
    <source>
        <dbReference type="ARBA" id="ARBA00022833"/>
    </source>
</evidence>
<dbReference type="AlphaFoldDB" id="A0A9P5LGD8"/>
<dbReference type="InterPro" id="IPR007219">
    <property type="entry name" value="XnlR_reg_dom"/>
</dbReference>
<keyword evidence="11" id="KW-1185">Reference proteome</keyword>
<dbReference type="GO" id="GO:0043565">
    <property type="term" value="F:sequence-specific DNA binding"/>
    <property type="evidence" value="ECO:0007669"/>
    <property type="project" value="TreeGrafter"/>
</dbReference>
<evidence type="ECO:0000256" key="1">
    <source>
        <dbReference type="ARBA" id="ARBA00004123"/>
    </source>
</evidence>
<dbReference type="PANTHER" id="PTHR47782">
    <property type="entry name" value="ZN(II)2CYS6 TRANSCRIPTION FACTOR (EUROFUNG)-RELATED"/>
    <property type="match status" value="1"/>
</dbReference>
<dbReference type="Pfam" id="PF04082">
    <property type="entry name" value="Fungal_trans"/>
    <property type="match status" value="1"/>
</dbReference>
<sequence>MVERPIIACKRCKAKKLKCDDDPSVSNERSESDAFAIAEEPKDRPPEGGDGGSVTRMAKLVAAAVTIKASDTCLIDVGLEVAQEQLEAERLEAAPARLPPISVGRQLIASYLVQDLEDIYAEVDGRKSSQLFRVFMVFAIGAISLNRQSLHDTSPINYYASALENTGHMVGLSNIQHVQAILLIMLFSLQHDIGIGNPMGYQMQRRVFWACYISDRHSSSVLGRPMAIQDEDIGLPTDADDDLVETRQIETQVFRGSSEVSIQLRHIRLRQITSRISTCLLRPPLDESSDEAQVTIEQILTDLDNWQQSFPLVQEARNTYETTQWRDLNYHRERLKCFRFLVLSRKRGQRFGDDLVMQHCLEAAAHVPMLYQEILASEKLILNWTCVHDIMSAGFTMLYCGLGYREAMRRWPHVSNDTWNQHWSLIRRSTSSAIGILAHIADKWASVERHVRVFKALAGRVADLIQVTQLNPTESAQEAADPCPPLIGGEINPLAMDETWFSGISYPSNVPDIGEMDWNDIDWDAVLAGDAPDWPSIDDTIVNDPDLIGLGSNPQPE</sequence>
<keyword evidence="7" id="KW-0539">Nucleus</keyword>
<keyword evidence="4" id="KW-0805">Transcription regulation</keyword>
<evidence type="ECO:0000256" key="2">
    <source>
        <dbReference type="ARBA" id="ARBA00022723"/>
    </source>
</evidence>
<keyword evidence="6" id="KW-0804">Transcription</keyword>
<keyword evidence="5" id="KW-0238">DNA-binding</keyword>
<dbReference type="GO" id="GO:0000981">
    <property type="term" value="F:DNA-binding transcription factor activity, RNA polymerase II-specific"/>
    <property type="evidence" value="ECO:0007669"/>
    <property type="project" value="InterPro"/>
</dbReference>
<evidence type="ECO:0000256" key="5">
    <source>
        <dbReference type="ARBA" id="ARBA00023125"/>
    </source>
</evidence>
<evidence type="ECO:0000313" key="10">
    <source>
        <dbReference type="EMBL" id="KAF7551169.1"/>
    </source>
</evidence>
<comment type="caution">
    <text evidence="10">The sequence shown here is derived from an EMBL/GenBank/DDBJ whole genome shotgun (WGS) entry which is preliminary data.</text>
</comment>
<dbReference type="EMBL" id="JAANBB010000083">
    <property type="protein sequence ID" value="KAF7551169.1"/>
    <property type="molecule type" value="Genomic_DNA"/>
</dbReference>
<dbReference type="PANTHER" id="PTHR47782:SF12">
    <property type="entry name" value="ZN(II)2CYS6 TRANSCRIPTION FACTOR (EUROFUNG)"/>
    <property type="match status" value="1"/>
</dbReference>
<evidence type="ECO:0000256" key="7">
    <source>
        <dbReference type="ARBA" id="ARBA00023242"/>
    </source>
</evidence>
<dbReference type="InterPro" id="IPR001138">
    <property type="entry name" value="Zn2Cys6_DnaBD"/>
</dbReference>
<gene>
    <name evidence="10" type="ORF">G7Z17_g5208</name>
</gene>
<protein>
    <recommendedName>
        <fullName evidence="9">Xylanolytic transcriptional activator regulatory domain-containing protein</fullName>
    </recommendedName>
</protein>
<evidence type="ECO:0000256" key="8">
    <source>
        <dbReference type="SAM" id="MobiDB-lite"/>
    </source>
</evidence>
<dbReference type="CDD" id="cd00067">
    <property type="entry name" value="GAL4"/>
    <property type="match status" value="1"/>
</dbReference>
<accession>A0A9P5LGD8</accession>
<dbReference type="GO" id="GO:0005634">
    <property type="term" value="C:nucleus"/>
    <property type="evidence" value="ECO:0007669"/>
    <property type="project" value="UniProtKB-SubCell"/>
</dbReference>
<name>A0A9P5LGD8_9HYPO</name>
<feature type="region of interest" description="Disordered" evidence="8">
    <location>
        <begin position="18"/>
        <end position="53"/>
    </location>
</feature>
<evidence type="ECO:0000313" key="11">
    <source>
        <dbReference type="Proteomes" id="UP000722485"/>
    </source>
</evidence>
<dbReference type="CDD" id="cd12148">
    <property type="entry name" value="fungal_TF_MHR"/>
    <property type="match status" value="1"/>
</dbReference>
<organism evidence="10 11">
    <name type="scientific">Cylindrodendrum hubeiense</name>
    <dbReference type="NCBI Taxonomy" id="595255"/>
    <lineage>
        <taxon>Eukaryota</taxon>
        <taxon>Fungi</taxon>
        <taxon>Dikarya</taxon>
        <taxon>Ascomycota</taxon>
        <taxon>Pezizomycotina</taxon>
        <taxon>Sordariomycetes</taxon>
        <taxon>Hypocreomycetidae</taxon>
        <taxon>Hypocreales</taxon>
        <taxon>Nectriaceae</taxon>
        <taxon>Cylindrodendrum</taxon>
    </lineage>
</organism>
<dbReference type="GO" id="GO:0006351">
    <property type="term" value="P:DNA-templated transcription"/>
    <property type="evidence" value="ECO:0007669"/>
    <property type="project" value="InterPro"/>
</dbReference>
<dbReference type="OrthoDB" id="5296287at2759"/>
<dbReference type="Proteomes" id="UP000722485">
    <property type="component" value="Unassembled WGS sequence"/>
</dbReference>
<reference evidence="10" key="1">
    <citation type="submission" date="2020-03" db="EMBL/GenBank/DDBJ databases">
        <title>Draft Genome Sequence of Cylindrodendrum hubeiense.</title>
        <authorList>
            <person name="Buettner E."/>
            <person name="Kellner H."/>
        </authorList>
    </citation>
    <scope>NUCLEOTIDE SEQUENCE</scope>
    <source>
        <strain evidence="10">IHI 201604</strain>
    </source>
</reference>
<evidence type="ECO:0000256" key="4">
    <source>
        <dbReference type="ARBA" id="ARBA00023015"/>
    </source>
</evidence>
<keyword evidence="2" id="KW-0479">Metal-binding</keyword>
<proteinExistence type="predicted"/>
<keyword evidence="3" id="KW-0862">Zinc</keyword>
<dbReference type="GO" id="GO:0008270">
    <property type="term" value="F:zinc ion binding"/>
    <property type="evidence" value="ECO:0007669"/>
    <property type="project" value="InterPro"/>
</dbReference>
<dbReference type="GO" id="GO:0045944">
    <property type="term" value="P:positive regulation of transcription by RNA polymerase II"/>
    <property type="evidence" value="ECO:0007669"/>
    <property type="project" value="TreeGrafter"/>
</dbReference>